<evidence type="ECO:0000256" key="3">
    <source>
        <dbReference type="ARBA" id="ARBA00022630"/>
    </source>
</evidence>
<evidence type="ECO:0000259" key="7">
    <source>
        <dbReference type="Pfam" id="PF02771"/>
    </source>
</evidence>
<dbReference type="EMBL" id="BART01023381">
    <property type="protein sequence ID" value="GAG91969.1"/>
    <property type="molecule type" value="Genomic_DNA"/>
</dbReference>
<protein>
    <recommendedName>
        <fullName evidence="9">Acyl-CoA dehydrogenase/oxidase N-terminal domain-containing protein</fullName>
    </recommendedName>
</protein>
<evidence type="ECO:0000259" key="6">
    <source>
        <dbReference type="Pfam" id="PF02770"/>
    </source>
</evidence>
<dbReference type="Gene3D" id="2.40.110.10">
    <property type="entry name" value="Butyryl-CoA Dehydrogenase, subunit A, domain 2"/>
    <property type="match status" value="1"/>
</dbReference>
<dbReference type="GO" id="GO:0050660">
    <property type="term" value="F:flavin adenine dinucleotide binding"/>
    <property type="evidence" value="ECO:0007669"/>
    <property type="project" value="InterPro"/>
</dbReference>
<feature type="non-terminal residue" evidence="8">
    <location>
        <position position="163"/>
    </location>
</feature>
<dbReference type="AlphaFoldDB" id="X1B8A9"/>
<dbReference type="InterPro" id="IPR013786">
    <property type="entry name" value="AcylCoA_DH/ox_N"/>
</dbReference>
<dbReference type="GO" id="GO:0003995">
    <property type="term" value="F:acyl-CoA dehydrogenase activity"/>
    <property type="evidence" value="ECO:0007669"/>
    <property type="project" value="InterPro"/>
</dbReference>
<dbReference type="InterPro" id="IPR046373">
    <property type="entry name" value="Acyl-CoA_Oxase/DH_mid-dom_sf"/>
</dbReference>
<dbReference type="FunFam" id="1.10.540.10:FF:000002">
    <property type="entry name" value="Acyl-CoA dehydrogenase FadE19"/>
    <property type="match status" value="1"/>
</dbReference>
<evidence type="ECO:0000313" key="8">
    <source>
        <dbReference type="EMBL" id="GAG91969.1"/>
    </source>
</evidence>
<comment type="caution">
    <text evidence="8">The sequence shown here is derived from an EMBL/GenBank/DDBJ whole genome shotgun (WGS) entry which is preliminary data.</text>
</comment>
<dbReference type="InterPro" id="IPR006089">
    <property type="entry name" value="Acyl-CoA_DH_CS"/>
</dbReference>
<accession>X1B8A9</accession>
<dbReference type="PROSITE" id="PS00072">
    <property type="entry name" value="ACYL_COA_DH_1"/>
    <property type="match status" value="1"/>
</dbReference>
<keyword evidence="4" id="KW-0274">FAD</keyword>
<evidence type="ECO:0000256" key="1">
    <source>
        <dbReference type="ARBA" id="ARBA00001974"/>
    </source>
</evidence>
<dbReference type="PANTHER" id="PTHR43884:SF12">
    <property type="entry name" value="ISOVALERYL-COA DEHYDROGENASE, MITOCHONDRIAL-RELATED"/>
    <property type="match status" value="1"/>
</dbReference>
<keyword evidence="3" id="KW-0285">Flavoprotein</keyword>
<name>X1B8A9_9ZZZZ</name>
<dbReference type="InterPro" id="IPR006091">
    <property type="entry name" value="Acyl-CoA_Oxase/DH_mid-dom"/>
</dbReference>
<evidence type="ECO:0000256" key="5">
    <source>
        <dbReference type="ARBA" id="ARBA00023002"/>
    </source>
</evidence>
<dbReference type="InterPro" id="IPR009100">
    <property type="entry name" value="AcylCoA_DH/oxidase_NM_dom_sf"/>
</dbReference>
<keyword evidence="5" id="KW-0560">Oxidoreductase</keyword>
<feature type="domain" description="Acyl-CoA oxidase/dehydrogenase middle" evidence="6">
    <location>
        <begin position="122"/>
        <end position="161"/>
    </location>
</feature>
<comment type="cofactor">
    <cofactor evidence="1">
        <name>FAD</name>
        <dbReference type="ChEBI" id="CHEBI:57692"/>
    </cofactor>
</comment>
<dbReference type="Gene3D" id="1.10.540.10">
    <property type="entry name" value="Acyl-CoA dehydrogenase/oxidase, N-terminal domain"/>
    <property type="match status" value="1"/>
</dbReference>
<feature type="domain" description="Acyl-CoA dehydrogenase/oxidase N-terminal" evidence="7">
    <location>
        <begin position="6"/>
        <end position="118"/>
    </location>
</feature>
<gene>
    <name evidence="8" type="ORF">S01H4_42552</name>
</gene>
<organism evidence="8">
    <name type="scientific">marine sediment metagenome</name>
    <dbReference type="NCBI Taxonomy" id="412755"/>
    <lineage>
        <taxon>unclassified sequences</taxon>
        <taxon>metagenomes</taxon>
        <taxon>ecological metagenomes</taxon>
    </lineage>
</organism>
<proteinExistence type="inferred from homology"/>
<dbReference type="InterPro" id="IPR037069">
    <property type="entry name" value="AcylCoA_DH/ox_N_sf"/>
</dbReference>
<dbReference type="Pfam" id="PF02771">
    <property type="entry name" value="Acyl-CoA_dh_N"/>
    <property type="match status" value="1"/>
</dbReference>
<evidence type="ECO:0000256" key="4">
    <source>
        <dbReference type="ARBA" id="ARBA00022827"/>
    </source>
</evidence>
<sequence length="163" mass="17805">MDFDLTREQEMIRKEVRKFAQSEIAPIAVDLDEKEKFSSELTKKMGEIGLFGMFVSEEYEGQGLDYLSYIIAVEEIARMDGSQTATIAAGNSLGIGPIYYFGTEKQKRKYLPKLCSGEGLWGFGLTEPSAGSDAGGSKTTAVADGNEWVINGSKIFISNASCE</sequence>
<dbReference type="SUPFAM" id="SSF56645">
    <property type="entry name" value="Acyl-CoA dehydrogenase NM domain-like"/>
    <property type="match status" value="1"/>
</dbReference>
<evidence type="ECO:0000256" key="2">
    <source>
        <dbReference type="ARBA" id="ARBA00009347"/>
    </source>
</evidence>
<dbReference type="Pfam" id="PF02770">
    <property type="entry name" value="Acyl-CoA_dh_M"/>
    <property type="match status" value="1"/>
</dbReference>
<evidence type="ECO:0008006" key="9">
    <source>
        <dbReference type="Google" id="ProtNLM"/>
    </source>
</evidence>
<comment type="similarity">
    <text evidence="2">Belongs to the acyl-CoA dehydrogenase family.</text>
</comment>
<reference evidence="8" key="1">
    <citation type="journal article" date="2014" name="Front. Microbiol.">
        <title>High frequency of phylogenetically diverse reductive dehalogenase-homologous genes in deep subseafloor sedimentary metagenomes.</title>
        <authorList>
            <person name="Kawai M."/>
            <person name="Futagami T."/>
            <person name="Toyoda A."/>
            <person name="Takaki Y."/>
            <person name="Nishi S."/>
            <person name="Hori S."/>
            <person name="Arai W."/>
            <person name="Tsubouchi T."/>
            <person name="Morono Y."/>
            <person name="Uchiyama I."/>
            <person name="Ito T."/>
            <person name="Fujiyama A."/>
            <person name="Inagaki F."/>
            <person name="Takami H."/>
        </authorList>
    </citation>
    <scope>NUCLEOTIDE SEQUENCE</scope>
    <source>
        <strain evidence="8">Expedition CK06-06</strain>
    </source>
</reference>
<dbReference type="PANTHER" id="PTHR43884">
    <property type="entry name" value="ACYL-COA DEHYDROGENASE"/>
    <property type="match status" value="1"/>
</dbReference>